<dbReference type="RefSeq" id="XP_012650731.1">
    <property type="nucleotide sequence ID" value="XM_012795277.1"/>
</dbReference>
<dbReference type="KEGG" id="tet:TTHERM_000545779"/>
<reference evidence="2" key="1">
    <citation type="journal article" date="2006" name="PLoS Biol.">
        <title>Macronuclear genome sequence of the ciliate Tetrahymena thermophila, a model eukaryote.</title>
        <authorList>
            <person name="Eisen J.A."/>
            <person name="Coyne R.S."/>
            <person name="Wu M."/>
            <person name="Wu D."/>
            <person name="Thiagarajan M."/>
            <person name="Wortman J.R."/>
            <person name="Badger J.H."/>
            <person name="Ren Q."/>
            <person name="Amedeo P."/>
            <person name="Jones K.M."/>
            <person name="Tallon L.J."/>
            <person name="Delcher A.L."/>
            <person name="Salzberg S.L."/>
            <person name="Silva J.C."/>
            <person name="Haas B.J."/>
            <person name="Majoros W.H."/>
            <person name="Farzad M."/>
            <person name="Carlton J.M."/>
            <person name="Smith R.K. Jr."/>
            <person name="Garg J."/>
            <person name="Pearlman R.E."/>
            <person name="Karrer K.M."/>
            <person name="Sun L."/>
            <person name="Manning G."/>
            <person name="Elde N.C."/>
            <person name="Turkewitz A.P."/>
            <person name="Asai D.J."/>
            <person name="Wilkes D.E."/>
            <person name="Wang Y."/>
            <person name="Cai H."/>
            <person name="Collins K."/>
            <person name="Stewart B.A."/>
            <person name="Lee S.R."/>
            <person name="Wilamowska K."/>
            <person name="Weinberg Z."/>
            <person name="Ruzzo W.L."/>
            <person name="Wloga D."/>
            <person name="Gaertig J."/>
            <person name="Frankel J."/>
            <person name="Tsao C.-C."/>
            <person name="Gorovsky M.A."/>
            <person name="Keeling P.J."/>
            <person name="Waller R.F."/>
            <person name="Patron N.J."/>
            <person name="Cherry J.M."/>
            <person name="Stover N.A."/>
            <person name="Krieger C.J."/>
            <person name="del Toro C."/>
            <person name="Ryder H.F."/>
            <person name="Williamson S.C."/>
            <person name="Barbeau R.A."/>
            <person name="Hamilton E.P."/>
            <person name="Orias E."/>
        </authorList>
    </citation>
    <scope>NUCLEOTIDE SEQUENCE [LARGE SCALE GENOMIC DNA]</scope>
    <source>
        <strain evidence="2">SB210</strain>
    </source>
</reference>
<dbReference type="AlphaFoldDB" id="W7XHI5"/>
<evidence type="ECO:0000313" key="2">
    <source>
        <dbReference type="Proteomes" id="UP000009168"/>
    </source>
</evidence>
<sequence length="177" mass="21233">MLLIKIKYKTAQLTKSKQKMFQQIKIKLRMNWLNKIQQLKIKITIKIQHKIMKLAKIQKVKISKKLSKLQNRISILNLKRKISSKFLISKQQKQVQKAQTIFKTIKLFLKTKIIKKLITSLAFKENSKKTLQVVYKIYKSKKIKQIILEQAIRYNLINQILYRFKIRSNIKIKLILI</sequence>
<protein>
    <submittedName>
        <fullName evidence="1">Uncharacterized protein</fullName>
    </submittedName>
</protein>
<dbReference type="GeneID" id="24439513"/>
<keyword evidence="2" id="KW-1185">Reference proteome</keyword>
<dbReference type="Proteomes" id="UP000009168">
    <property type="component" value="Unassembled WGS sequence"/>
</dbReference>
<dbReference type="EMBL" id="GG662864">
    <property type="protein sequence ID" value="EWS76738.1"/>
    <property type="molecule type" value="Genomic_DNA"/>
</dbReference>
<organism evidence="1 2">
    <name type="scientific">Tetrahymena thermophila (strain SB210)</name>
    <dbReference type="NCBI Taxonomy" id="312017"/>
    <lineage>
        <taxon>Eukaryota</taxon>
        <taxon>Sar</taxon>
        <taxon>Alveolata</taxon>
        <taxon>Ciliophora</taxon>
        <taxon>Intramacronucleata</taxon>
        <taxon>Oligohymenophorea</taxon>
        <taxon>Hymenostomatida</taxon>
        <taxon>Tetrahymenina</taxon>
        <taxon>Tetrahymenidae</taxon>
        <taxon>Tetrahymena</taxon>
    </lineage>
</organism>
<dbReference type="InParanoid" id="W7XHI5"/>
<name>W7XHI5_TETTS</name>
<gene>
    <name evidence="1" type="ORF">TTHERM_000545779</name>
</gene>
<accession>W7XHI5</accession>
<evidence type="ECO:0000313" key="1">
    <source>
        <dbReference type="EMBL" id="EWS76738.1"/>
    </source>
</evidence>
<proteinExistence type="predicted"/>